<keyword evidence="1" id="KW-0472">Membrane</keyword>
<dbReference type="AlphaFoldDB" id="A0A366K7Y3"/>
<feature type="transmembrane region" description="Helical" evidence="1">
    <location>
        <begin position="21"/>
        <end position="44"/>
    </location>
</feature>
<feature type="domain" description="LytR/CpsA/Psr regulator C-terminal" evidence="2">
    <location>
        <begin position="82"/>
        <end position="167"/>
    </location>
</feature>
<evidence type="ECO:0000313" key="4">
    <source>
        <dbReference type="Proteomes" id="UP000252530"/>
    </source>
</evidence>
<accession>A0A366K7Y3</accession>
<evidence type="ECO:0000313" key="3">
    <source>
        <dbReference type="EMBL" id="RBP97268.1"/>
    </source>
</evidence>
<reference evidence="3 4" key="1">
    <citation type="submission" date="2017-10" db="EMBL/GenBank/DDBJ databases">
        <title>Bifidobacterium xylocopum sp. nov. and Bifidobacterium aemilianum sp. nov., from the carpenter bee (Xylocopa violacea) digestive tract.</title>
        <authorList>
            <person name="Alberoni D."/>
            <person name="Baffoni L."/>
            <person name="Di Gioia D."/>
            <person name="Gaggia F."/>
            <person name="Biavati B."/>
        </authorList>
    </citation>
    <scope>NUCLEOTIDE SEQUENCE [LARGE SCALE GENOMIC DNA]</scope>
    <source>
        <strain evidence="3 4">XV10</strain>
    </source>
</reference>
<keyword evidence="1" id="KW-0812">Transmembrane</keyword>
<dbReference type="Proteomes" id="UP000252530">
    <property type="component" value="Unassembled WGS sequence"/>
</dbReference>
<evidence type="ECO:0000259" key="2">
    <source>
        <dbReference type="Pfam" id="PF13399"/>
    </source>
</evidence>
<dbReference type="Pfam" id="PF13399">
    <property type="entry name" value="LytR_C"/>
    <property type="match status" value="1"/>
</dbReference>
<keyword evidence="1" id="KW-1133">Transmembrane helix</keyword>
<evidence type="ECO:0000256" key="1">
    <source>
        <dbReference type="SAM" id="Phobius"/>
    </source>
</evidence>
<dbReference type="Gene3D" id="3.30.70.2390">
    <property type="match status" value="1"/>
</dbReference>
<sequence length="204" mass="22328">MAKSVDEQEARKRYVRQRQTKVFSIVAAALVVVLIVACLFYFHVIRLSDHANPQVQPNYGVTAPCASKDENGNAAAYMQNSQVRVRVLNGTKFSGLARAVGDALTNRNFHLVSVSNYQSQKVERTTVRFGRNGIVQAYSLQGNFTDAVMVMDDRQDDLVDVIIGATFSDLQGKSKVPVAGAAIKSIKGCQPVDNIKNLPKAIPE</sequence>
<proteinExistence type="predicted"/>
<dbReference type="OrthoDB" id="3267444at2"/>
<dbReference type="EMBL" id="PDCG01000011">
    <property type="protein sequence ID" value="RBP97268.1"/>
    <property type="molecule type" value="Genomic_DNA"/>
</dbReference>
<name>A0A366K7Y3_9BIFI</name>
<comment type="caution">
    <text evidence="3">The sequence shown here is derived from an EMBL/GenBank/DDBJ whole genome shotgun (WGS) entry which is preliminary data.</text>
</comment>
<protein>
    <recommendedName>
        <fullName evidence="2">LytR/CpsA/Psr regulator C-terminal domain-containing protein</fullName>
    </recommendedName>
</protein>
<dbReference type="InterPro" id="IPR027381">
    <property type="entry name" value="LytR/CpsA/Psr_C"/>
</dbReference>
<gene>
    <name evidence="3" type="ORF">CRD60_07755</name>
</gene>
<dbReference type="RefSeq" id="WP_113860705.1">
    <property type="nucleotide sequence ID" value="NZ_PDCG01000011.1"/>
</dbReference>
<organism evidence="3 4">
    <name type="scientific">Bifidobacterium aemilianum</name>
    <dbReference type="NCBI Taxonomy" id="2493120"/>
    <lineage>
        <taxon>Bacteria</taxon>
        <taxon>Bacillati</taxon>
        <taxon>Actinomycetota</taxon>
        <taxon>Actinomycetes</taxon>
        <taxon>Bifidobacteriales</taxon>
        <taxon>Bifidobacteriaceae</taxon>
        <taxon>Bifidobacterium</taxon>
    </lineage>
</organism>
<keyword evidence="4" id="KW-1185">Reference proteome</keyword>